<sequence>METGNPAGAAAPHVGLLEVASLVRTGGRTRLERGAAAAHGLWRQLCAELAGRLARLLRTCAQFDLPCGAGEKEEGAARAAVFPFQTTRASRPPAHVCCGLTSACGDAL</sequence>
<dbReference type="Proteomes" id="UP001066276">
    <property type="component" value="Chromosome 5"/>
</dbReference>
<dbReference type="AlphaFoldDB" id="A0AAV7RIJ2"/>
<gene>
    <name evidence="1" type="ORF">NDU88_003826</name>
</gene>
<dbReference type="EMBL" id="JANPWB010000009">
    <property type="protein sequence ID" value="KAJ1151039.1"/>
    <property type="molecule type" value="Genomic_DNA"/>
</dbReference>
<protein>
    <submittedName>
        <fullName evidence="1">Uncharacterized protein</fullName>
    </submittedName>
</protein>
<organism evidence="1 2">
    <name type="scientific">Pleurodeles waltl</name>
    <name type="common">Iberian ribbed newt</name>
    <dbReference type="NCBI Taxonomy" id="8319"/>
    <lineage>
        <taxon>Eukaryota</taxon>
        <taxon>Metazoa</taxon>
        <taxon>Chordata</taxon>
        <taxon>Craniata</taxon>
        <taxon>Vertebrata</taxon>
        <taxon>Euteleostomi</taxon>
        <taxon>Amphibia</taxon>
        <taxon>Batrachia</taxon>
        <taxon>Caudata</taxon>
        <taxon>Salamandroidea</taxon>
        <taxon>Salamandridae</taxon>
        <taxon>Pleurodelinae</taxon>
        <taxon>Pleurodeles</taxon>
    </lineage>
</organism>
<proteinExistence type="predicted"/>
<comment type="caution">
    <text evidence="1">The sequence shown here is derived from an EMBL/GenBank/DDBJ whole genome shotgun (WGS) entry which is preliminary data.</text>
</comment>
<accession>A0AAV7RIJ2</accession>
<keyword evidence="2" id="KW-1185">Reference proteome</keyword>
<evidence type="ECO:0000313" key="1">
    <source>
        <dbReference type="EMBL" id="KAJ1151039.1"/>
    </source>
</evidence>
<name>A0AAV7RIJ2_PLEWA</name>
<evidence type="ECO:0000313" key="2">
    <source>
        <dbReference type="Proteomes" id="UP001066276"/>
    </source>
</evidence>
<reference evidence="1" key="1">
    <citation type="journal article" date="2022" name="bioRxiv">
        <title>Sequencing and chromosome-scale assembly of the giantPleurodeles waltlgenome.</title>
        <authorList>
            <person name="Brown T."/>
            <person name="Elewa A."/>
            <person name="Iarovenko S."/>
            <person name="Subramanian E."/>
            <person name="Araus A.J."/>
            <person name="Petzold A."/>
            <person name="Susuki M."/>
            <person name="Suzuki K.-i.T."/>
            <person name="Hayashi T."/>
            <person name="Toyoda A."/>
            <person name="Oliveira C."/>
            <person name="Osipova E."/>
            <person name="Leigh N.D."/>
            <person name="Simon A."/>
            <person name="Yun M.H."/>
        </authorList>
    </citation>
    <scope>NUCLEOTIDE SEQUENCE</scope>
    <source>
        <strain evidence="1">20211129_DDA</strain>
        <tissue evidence="1">Liver</tissue>
    </source>
</reference>